<proteinExistence type="predicted"/>
<sequence length="143" mass="16024">MIKRLLFVVIYSVLVIALFCFLCYLMTTVNPTPVDRNGSNYLREGTILNNVLELKDLYGDNVPTGDDFQYGLEKFDQNITVLTLIRYASTTSIEIKTTAEEKTVLKVNVDTYLTGTNNGINKIRNINNSTVVGVDNVSVNSKF</sequence>
<protein>
    <submittedName>
        <fullName evidence="1">Uncharacterized protein</fullName>
    </submittedName>
</protein>
<accession>A0A8R2LX67</accession>
<reference evidence="1" key="2">
    <citation type="submission" date="2022-06" db="UniProtKB">
        <authorList>
            <consortium name="EnsemblMetazoa"/>
        </authorList>
    </citation>
    <scope>IDENTIFICATION</scope>
    <source>
        <strain evidence="1">p50T (Dazao)</strain>
    </source>
</reference>
<keyword evidence="2" id="KW-1185">Reference proteome</keyword>
<dbReference type="EnsemblMetazoa" id="XM_038012936.1">
    <property type="protein sequence ID" value="XP_037868864.1"/>
    <property type="gene ID" value="LOC119628888"/>
</dbReference>
<dbReference type="AlphaFoldDB" id="A0A8R2LX67"/>
<evidence type="ECO:0000313" key="1">
    <source>
        <dbReference type="EnsemblMetazoa" id="XP_037868864.1"/>
    </source>
</evidence>
<reference evidence="2" key="1">
    <citation type="journal article" date="2008" name="Insect Biochem. Mol. Biol.">
        <title>The genome of a lepidopteran model insect, the silkworm Bombyx mori.</title>
        <authorList>
            <consortium name="International Silkworm Genome Consortium"/>
        </authorList>
    </citation>
    <scope>NUCLEOTIDE SEQUENCE [LARGE SCALE GENOMIC DNA]</scope>
    <source>
        <strain evidence="2">p50T</strain>
    </source>
</reference>
<dbReference type="GeneID" id="119628888"/>
<name>A0A8R2LX67_BOMMO</name>
<dbReference type="KEGG" id="bmor:119628888"/>
<evidence type="ECO:0000313" key="2">
    <source>
        <dbReference type="Proteomes" id="UP000005204"/>
    </source>
</evidence>
<organism evidence="1 2">
    <name type="scientific">Bombyx mori</name>
    <name type="common">Silk moth</name>
    <dbReference type="NCBI Taxonomy" id="7091"/>
    <lineage>
        <taxon>Eukaryota</taxon>
        <taxon>Metazoa</taxon>
        <taxon>Ecdysozoa</taxon>
        <taxon>Arthropoda</taxon>
        <taxon>Hexapoda</taxon>
        <taxon>Insecta</taxon>
        <taxon>Pterygota</taxon>
        <taxon>Neoptera</taxon>
        <taxon>Endopterygota</taxon>
        <taxon>Lepidoptera</taxon>
        <taxon>Glossata</taxon>
        <taxon>Ditrysia</taxon>
        <taxon>Bombycoidea</taxon>
        <taxon>Bombycidae</taxon>
        <taxon>Bombycinae</taxon>
        <taxon>Bombyx</taxon>
    </lineage>
</organism>
<dbReference type="Proteomes" id="UP000005204">
    <property type="component" value="Unassembled WGS sequence"/>
</dbReference>
<dbReference type="RefSeq" id="XP_037868864.1">
    <property type="nucleotide sequence ID" value="XM_038012936.2"/>
</dbReference>